<evidence type="ECO:0000256" key="1">
    <source>
        <dbReference type="PROSITE-ProRule" id="PRU00042"/>
    </source>
</evidence>
<dbReference type="PROSITE" id="PS00028">
    <property type="entry name" value="ZINC_FINGER_C2H2_1"/>
    <property type="match status" value="1"/>
</dbReference>
<reference evidence="4" key="2">
    <citation type="journal article" date="2015" name="Fish Shellfish Immunol.">
        <title>Early steps in the European eel (Anguilla anguilla)-Vibrio vulnificus interaction in the gills: Role of the RtxA13 toxin.</title>
        <authorList>
            <person name="Callol A."/>
            <person name="Pajuelo D."/>
            <person name="Ebbesson L."/>
            <person name="Teles M."/>
            <person name="MacKenzie S."/>
            <person name="Amaro C."/>
        </authorList>
    </citation>
    <scope>NUCLEOTIDE SEQUENCE</scope>
</reference>
<keyword evidence="2" id="KW-0732">Signal</keyword>
<proteinExistence type="predicted"/>
<dbReference type="AlphaFoldDB" id="A0A0E9V5C4"/>
<evidence type="ECO:0000256" key="2">
    <source>
        <dbReference type="SAM" id="SignalP"/>
    </source>
</evidence>
<dbReference type="InterPro" id="IPR013087">
    <property type="entry name" value="Znf_C2H2_type"/>
</dbReference>
<dbReference type="Gene3D" id="3.30.160.60">
    <property type="entry name" value="Classic Zinc Finger"/>
    <property type="match status" value="1"/>
</dbReference>
<name>A0A0E9V5C4_ANGAN</name>
<protein>
    <recommendedName>
        <fullName evidence="3">C2H2-type domain-containing protein</fullName>
    </recommendedName>
</protein>
<organism evidence="4">
    <name type="scientific">Anguilla anguilla</name>
    <name type="common">European freshwater eel</name>
    <name type="synonym">Muraena anguilla</name>
    <dbReference type="NCBI Taxonomy" id="7936"/>
    <lineage>
        <taxon>Eukaryota</taxon>
        <taxon>Metazoa</taxon>
        <taxon>Chordata</taxon>
        <taxon>Craniata</taxon>
        <taxon>Vertebrata</taxon>
        <taxon>Euteleostomi</taxon>
        <taxon>Actinopterygii</taxon>
        <taxon>Neopterygii</taxon>
        <taxon>Teleostei</taxon>
        <taxon>Anguilliformes</taxon>
        <taxon>Anguillidae</taxon>
        <taxon>Anguilla</taxon>
    </lineage>
</organism>
<sequence>MSKMQSILFLFQYLHCSQYSRCTAEGCSEAFSTNTNMKKHFTRKHQNKKNCTLVNMRLWKSVQEE</sequence>
<feature type="domain" description="C2H2-type" evidence="3">
    <location>
        <begin position="20"/>
        <end position="50"/>
    </location>
</feature>
<reference evidence="4" key="1">
    <citation type="submission" date="2014-11" db="EMBL/GenBank/DDBJ databases">
        <authorList>
            <person name="Amaro Gonzalez C."/>
        </authorList>
    </citation>
    <scope>NUCLEOTIDE SEQUENCE</scope>
</reference>
<keyword evidence="1" id="KW-0863">Zinc-finger</keyword>
<feature type="chain" id="PRO_5002433906" description="C2H2-type domain-containing protein" evidence="2">
    <location>
        <begin position="17"/>
        <end position="65"/>
    </location>
</feature>
<dbReference type="GO" id="GO:0008270">
    <property type="term" value="F:zinc ion binding"/>
    <property type="evidence" value="ECO:0007669"/>
    <property type="project" value="UniProtKB-KW"/>
</dbReference>
<dbReference type="PROSITE" id="PS50157">
    <property type="entry name" value="ZINC_FINGER_C2H2_2"/>
    <property type="match status" value="1"/>
</dbReference>
<keyword evidence="1" id="KW-0479">Metal-binding</keyword>
<dbReference type="EMBL" id="GBXM01036134">
    <property type="protein sequence ID" value="JAH72443.1"/>
    <property type="molecule type" value="Transcribed_RNA"/>
</dbReference>
<evidence type="ECO:0000259" key="3">
    <source>
        <dbReference type="PROSITE" id="PS50157"/>
    </source>
</evidence>
<evidence type="ECO:0000313" key="4">
    <source>
        <dbReference type="EMBL" id="JAH72443.1"/>
    </source>
</evidence>
<dbReference type="InterPro" id="IPR036236">
    <property type="entry name" value="Znf_C2H2_sf"/>
</dbReference>
<accession>A0A0E9V5C4</accession>
<feature type="signal peptide" evidence="2">
    <location>
        <begin position="1"/>
        <end position="16"/>
    </location>
</feature>
<keyword evidence="1" id="KW-0862">Zinc</keyword>
<dbReference type="SUPFAM" id="SSF57667">
    <property type="entry name" value="beta-beta-alpha zinc fingers"/>
    <property type="match status" value="1"/>
</dbReference>